<evidence type="ECO:0000313" key="3">
    <source>
        <dbReference type="Proteomes" id="UP000027265"/>
    </source>
</evidence>
<proteinExistence type="predicted"/>
<dbReference type="OrthoDB" id="3269632at2759"/>
<feature type="compositionally biased region" description="Low complexity" evidence="1">
    <location>
        <begin position="60"/>
        <end position="86"/>
    </location>
</feature>
<accession>A0A067QB83</accession>
<dbReference type="AlphaFoldDB" id="A0A067QB83"/>
<evidence type="ECO:0000256" key="1">
    <source>
        <dbReference type="SAM" id="MobiDB-lite"/>
    </source>
</evidence>
<sequence>MSSSSYTASTTSFESSATLTATRPPKDYAAAFGELQSTYGSSGHAPTPNPDAAPMKKKFTSFFSKKSKQADSASSSNSATTAPEVAPAKKEKAKKSPRPPMFMNGRNMSPGMARLTAM</sequence>
<gene>
    <name evidence="2" type="ORF">JAAARDRAFT_27855</name>
</gene>
<keyword evidence="3" id="KW-1185">Reference proteome</keyword>
<dbReference type="HOGENOM" id="CLU_2073494_0_0_1"/>
<dbReference type="InParanoid" id="A0A067QB83"/>
<organism evidence="2 3">
    <name type="scientific">Jaapia argillacea MUCL 33604</name>
    <dbReference type="NCBI Taxonomy" id="933084"/>
    <lineage>
        <taxon>Eukaryota</taxon>
        <taxon>Fungi</taxon>
        <taxon>Dikarya</taxon>
        <taxon>Basidiomycota</taxon>
        <taxon>Agaricomycotina</taxon>
        <taxon>Agaricomycetes</taxon>
        <taxon>Agaricomycetidae</taxon>
        <taxon>Jaapiales</taxon>
        <taxon>Jaapiaceae</taxon>
        <taxon>Jaapia</taxon>
    </lineage>
</organism>
<protein>
    <submittedName>
        <fullName evidence="2">Uncharacterized protein</fullName>
    </submittedName>
</protein>
<name>A0A067QB83_9AGAM</name>
<feature type="compositionally biased region" description="Low complexity" evidence="1">
    <location>
        <begin position="1"/>
        <end position="22"/>
    </location>
</feature>
<dbReference type="Proteomes" id="UP000027265">
    <property type="component" value="Unassembled WGS sequence"/>
</dbReference>
<dbReference type="EMBL" id="KL197709">
    <property type="protein sequence ID" value="KDQ64234.1"/>
    <property type="molecule type" value="Genomic_DNA"/>
</dbReference>
<evidence type="ECO:0000313" key="2">
    <source>
        <dbReference type="EMBL" id="KDQ64234.1"/>
    </source>
</evidence>
<reference evidence="3" key="1">
    <citation type="journal article" date="2014" name="Proc. Natl. Acad. Sci. U.S.A.">
        <title>Extensive sampling of basidiomycete genomes demonstrates inadequacy of the white-rot/brown-rot paradigm for wood decay fungi.</title>
        <authorList>
            <person name="Riley R."/>
            <person name="Salamov A.A."/>
            <person name="Brown D.W."/>
            <person name="Nagy L.G."/>
            <person name="Floudas D."/>
            <person name="Held B.W."/>
            <person name="Levasseur A."/>
            <person name="Lombard V."/>
            <person name="Morin E."/>
            <person name="Otillar R."/>
            <person name="Lindquist E.A."/>
            <person name="Sun H."/>
            <person name="LaButti K.M."/>
            <person name="Schmutz J."/>
            <person name="Jabbour D."/>
            <person name="Luo H."/>
            <person name="Baker S.E."/>
            <person name="Pisabarro A.G."/>
            <person name="Walton J.D."/>
            <person name="Blanchette R.A."/>
            <person name="Henrissat B."/>
            <person name="Martin F."/>
            <person name="Cullen D."/>
            <person name="Hibbett D.S."/>
            <person name="Grigoriev I.V."/>
        </authorList>
    </citation>
    <scope>NUCLEOTIDE SEQUENCE [LARGE SCALE GENOMIC DNA]</scope>
    <source>
        <strain evidence="3">MUCL 33604</strain>
    </source>
</reference>
<feature type="region of interest" description="Disordered" evidence="1">
    <location>
        <begin position="1"/>
        <end position="118"/>
    </location>
</feature>